<evidence type="ECO:0000313" key="3">
    <source>
        <dbReference type="Proteomes" id="UP000054359"/>
    </source>
</evidence>
<name>A0A087TSM8_STEMI</name>
<dbReference type="Gene3D" id="1.25.40.420">
    <property type="match status" value="1"/>
</dbReference>
<feature type="domain" description="BTB" evidence="1">
    <location>
        <begin position="1"/>
        <end position="40"/>
    </location>
</feature>
<dbReference type="InterPro" id="IPR011333">
    <property type="entry name" value="SKP1/BTB/POZ_sf"/>
</dbReference>
<proteinExistence type="predicted"/>
<dbReference type="EMBL" id="KK116555">
    <property type="protein sequence ID" value="KFM68117.1"/>
    <property type="molecule type" value="Genomic_DNA"/>
</dbReference>
<evidence type="ECO:0000313" key="2">
    <source>
        <dbReference type="EMBL" id="KFM68117.1"/>
    </source>
</evidence>
<feature type="non-terminal residue" evidence="2">
    <location>
        <position position="117"/>
    </location>
</feature>
<dbReference type="STRING" id="407821.A0A087TSM8"/>
<sequence>MFETEMRESKNSIVEISDMDPDVIDEMLLFMYSGETGKPLEETGTRLYTLADKYDIPVLKQKCSSFLKSSLTVSNVCEVVQLADLHSDEELCESSIEFIWLHAKDVFATNEWREMSK</sequence>
<keyword evidence="3" id="KW-1185">Reference proteome</keyword>
<dbReference type="Gene3D" id="3.30.710.10">
    <property type="entry name" value="Potassium Channel Kv1.1, Chain A"/>
    <property type="match status" value="1"/>
</dbReference>
<dbReference type="OrthoDB" id="6431385at2759"/>
<dbReference type="Pfam" id="PF00651">
    <property type="entry name" value="BTB"/>
    <property type="match status" value="1"/>
</dbReference>
<gene>
    <name evidence="2" type="ORF">X975_16911</name>
</gene>
<evidence type="ECO:0000259" key="1">
    <source>
        <dbReference type="PROSITE" id="PS50097"/>
    </source>
</evidence>
<organism evidence="2 3">
    <name type="scientific">Stegodyphus mimosarum</name>
    <name type="common">African social velvet spider</name>
    <dbReference type="NCBI Taxonomy" id="407821"/>
    <lineage>
        <taxon>Eukaryota</taxon>
        <taxon>Metazoa</taxon>
        <taxon>Ecdysozoa</taxon>
        <taxon>Arthropoda</taxon>
        <taxon>Chelicerata</taxon>
        <taxon>Arachnida</taxon>
        <taxon>Araneae</taxon>
        <taxon>Araneomorphae</taxon>
        <taxon>Entelegynae</taxon>
        <taxon>Eresoidea</taxon>
        <taxon>Eresidae</taxon>
        <taxon>Stegodyphus</taxon>
    </lineage>
</organism>
<protein>
    <submittedName>
        <fullName evidence="2">Speckle-type POZ protein</fullName>
    </submittedName>
</protein>
<dbReference type="SUPFAM" id="SSF54695">
    <property type="entry name" value="POZ domain"/>
    <property type="match status" value="1"/>
</dbReference>
<dbReference type="PANTHER" id="PTHR24413">
    <property type="entry name" value="SPECKLE-TYPE POZ PROTEIN"/>
    <property type="match status" value="1"/>
</dbReference>
<dbReference type="OMA" id="HIMENNP"/>
<dbReference type="AlphaFoldDB" id="A0A087TSM8"/>
<reference evidence="2 3" key="1">
    <citation type="submission" date="2013-11" db="EMBL/GenBank/DDBJ databases">
        <title>Genome sequencing of Stegodyphus mimosarum.</title>
        <authorList>
            <person name="Bechsgaard J."/>
        </authorList>
    </citation>
    <scope>NUCLEOTIDE SEQUENCE [LARGE SCALE GENOMIC DNA]</scope>
</reference>
<dbReference type="InterPro" id="IPR000210">
    <property type="entry name" value="BTB/POZ_dom"/>
</dbReference>
<dbReference type="PROSITE" id="PS50097">
    <property type="entry name" value="BTB"/>
    <property type="match status" value="1"/>
</dbReference>
<accession>A0A087TSM8</accession>
<dbReference type="Proteomes" id="UP000054359">
    <property type="component" value="Unassembled WGS sequence"/>
</dbReference>